<dbReference type="PANTHER" id="PTHR34861:SF8">
    <property type="entry name" value="CYCLASE"/>
    <property type="match status" value="1"/>
</dbReference>
<dbReference type="AlphaFoldDB" id="A0A2H4S7Y8"/>
<evidence type="ECO:0000256" key="4">
    <source>
        <dbReference type="SAM" id="Phobius"/>
    </source>
</evidence>
<gene>
    <name evidence="5" type="ORF">A9K55_003374</name>
</gene>
<keyword evidence="4" id="KW-0472">Membrane</keyword>
<evidence type="ECO:0000256" key="3">
    <source>
        <dbReference type="SAM" id="MobiDB-lite"/>
    </source>
</evidence>
<feature type="transmembrane region" description="Helical" evidence="4">
    <location>
        <begin position="188"/>
        <end position="205"/>
    </location>
</feature>
<feature type="transmembrane region" description="Helical" evidence="4">
    <location>
        <begin position="153"/>
        <end position="172"/>
    </location>
</feature>
<proteinExistence type="inferred from homology"/>
<dbReference type="Gene3D" id="3.50.30.50">
    <property type="entry name" value="Putative cyclase"/>
    <property type="match status" value="1"/>
</dbReference>
<dbReference type="GO" id="GO:0004061">
    <property type="term" value="F:arylformamidase activity"/>
    <property type="evidence" value="ECO:0007669"/>
    <property type="project" value="InterPro"/>
</dbReference>
<evidence type="ECO:0000256" key="1">
    <source>
        <dbReference type="ARBA" id="ARBA00004141"/>
    </source>
</evidence>
<dbReference type="GO" id="GO:0019441">
    <property type="term" value="P:L-tryptophan catabolic process to kynurenine"/>
    <property type="evidence" value="ECO:0007669"/>
    <property type="project" value="InterPro"/>
</dbReference>
<dbReference type="GO" id="GO:0022857">
    <property type="term" value="F:transmembrane transporter activity"/>
    <property type="evidence" value="ECO:0007669"/>
    <property type="project" value="InterPro"/>
</dbReference>
<feature type="transmembrane region" description="Helical" evidence="4">
    <location>
        <begin position="259"/>
        <end position="279"/>
    </location>
</feature>
<sequence>MAALESASTCPFGKPNNAIEQPVESKSEATGGHGRAAQPTQEEQLTPPTSESNAKGRSRAQGIALVAAVSGAGFLNVRPPRLELALLHLLTLFWLAKQTFSSQAAVIILPTISTDLEIPSGRQQLVVSVYGLTFGCFLLVWGRLADLFSKRAIFVAGSVWVTLSTTVTPFAANEETPTTIRLRDQLDLPGAFLSTFGLGILLFVLSTGNEVGWATPWVPPLIVVGVALVTVFIFWERRLEAGNHCPPLLRVSLFQSREFSISMAVMCMLFASFNGFLVYATMNMVMEKGVHDVPFDELPDRRRVWNRPVHSKEEGLGRLVLLTPDVVASAASCIKTGRRIALNWDLNKLEVANFNRQPTQHHIVSLLDGSAFDDVYIFNPQQSSQWDGLRHFSAPFPTSEDPTRRLYYGGVTASEITTRSNTRIGMQYWAREGICGRGVLLDYAAFAERHGIEYSAFSDHAVPLSVLLEIAHDENVTLKRGDIVFIRIGVTREWDEKMTAADKQAYATTRSPQHAGVEGTEEMLRWIWNEGIAAVASDALSFEVYPPKKSYPRGTGKDVEGYFLHEYLLAGWGMPIGELFDLEGLSRICAEERRWEFFVASAPLNMPGGVSSPPNCVAIL</sequence>
<dbReference type="Pfam" id="PF04199">
    <property type="entry name" value="Cyclase"/>
    <property type="match status" value="1"/>
</dbReference>
<evidence type="ECO:0000256" key="2">
    <source>
        <dbReference type="ARBA" id="ARBA00007865"/>
    </source>
</evidence>
<feature type="region of interest" description="Disordered" evidence="3">
    <location>
        <begin position="1"/>
        <end position="56"/>
    </location>
</feature>
<feature type="transmembrane region" description="Helical" evidence="4">
    <location>
        <begin position="217"/>
        <end position="235"/>
    </location>
</feature>
<feature type="compositionally biased region" description="Polar residues" evidence="3">
    <location>
        <begin position="38"/>
        <end position="55"/>
    </location>
</feature>
<dbReference type="EMBL" id="CP023322">
    <property type="protein sequence ID" value="ATY59214.1"/>
    <property type="molecule type" value="Genomic_DNA"/>
</dbReference>
<dbReference type="Proteomes" id="UP000323067">
    <property type="component" value="Chromosome iv"/>
</dbReference>
<dbReference type="Pfam" id="PF07690">
    <property type="entry name" value="MFS_1"/>
    <property type="match status" value="1"/>
</dbReference>
<comment type="similarity">
    <text evidence="2">Belongs to the Cyclase 1 superfamily.</text>
</comment>
<reference evidence="5 6" key="1">
    <citation type="journal article" date="2017" name="BMC Genomics">
        <title>Chromosome level assembly and secondary metabolite potential of the parasitic fungus Cordyceps militaris.</title>
        <authorList>
            <person name="Kramer G.J."/>
            <person name="Nodwell J.R."/>
        </authorList>
    </citation>
    <scope>NUCLEOTIDE SEQUENCE [LARGE SCALE GENOMIC DNA]</scope>
    <source>
        <strain evidence="5 6">ATCC 34164</strain>
    </source>
</reference>
<dbReference type="InterPro" id="IPR007325">
    <property type="entry name" value="KFase/CYL"/>
</dbReference>
<dbReference type="OrthoDB" id="5396at2759"/>
<dbReference type="VEuPathDB" id="FungiDB:CCM_06011"/>
<dbReference type="SUPFAM" id="SSF103473">
    <property type="entry name" value="MFS general substrate transporter"/>
    <property type="match status" value="1"/>
</dbReference>
<dbReference type="GO" id="GO:0016020">
    <property type="term" value="C:membrane"/>
    <property type="evidence" value="ECO:0007669"/>
    <property type="project" value="UniProtKB-SubCell"/>
</dbReference>
<comment type="subcellular location">
    <subcellularLocation>
        <location evidence="1">Membrane</location>
        <topology evidence="1">Multi-pass membrane protein</topology>
    </subcellularLocation>
</comment>
<dbReference type="InterPro" id="IPR037175">
    <property type="entry name" value="KFase_sf"/>
</dbReference>
<dbReference type="Gene3D" id="1.20.1720.10">
    <property type="entry name" value="Multidrug resistance protein D"/>
    <property type="match status" value="1"/>
</dbReference>
<dbReference type="PANTHER" id="PTHR34861">
    <property type="match status" value="1"/>
</dbReference>
<dbReference type="InterPro" id="IPR036259">
    <property type="entry name" value="MFS_trans_sf"/>
</dbReference>
<name>A0A2H4S7Y8_CORMI</name>
<dbReference type="SUPFAM" id="SSF102198">
    <property type="entry name" value="Putative cyclase"/>
    <property type="match status" value="1"/>
</dbReference>
<keyword evidence="4" id="KW-0812">Transmembrane</keyword>
<organism evidence="5 6">
    <name type="scientific">Cordyceps militaris</name>
    <name type="common">Caterpillar fungus</name>
    <name type="synonym">Clavaria militaris</name>
    <dbReference type="NCBI Taxonomy" id="73501"/>
    <lineage>
        <taxon>Eukaryota</taxon>
        <taxon>Fungi</taxon>
        <taxon>Dikarya</taxon>
        <taxon>Ascomycota</taxon>
        <taxon>Pezizomycotina</taxon>
        <taxon>Sordariomycetes</taxon>
        <taxon>Hypocreomycetidae</taxon>
        <taxon>Hypocreales</taxon>
        <taxon>Cordycipitaceae</taxon>
        <taxon>Cordyceps</taxon>
    </lineage>
</organism>
<feature type="transmembrane region" description="Helical" evidence="4">
    <location>
        <begin position="124"/>
        <end position="141"/>
    </location>
</feature>
<evidence type="ECO:0000313" key="5">
    <source>
        <dbReference type="EMBL" id="ATY59214.1"/>
    </source>
</evidence>
<dbReference type="VEuPathDB" id="FungiDB:A9K55_003374"/>
<protein>
    <submittedName>
        <fullName evidence="5">Cornichon</fullName>
    </submittedName>
</protein>
<keyword evidence="4" id="KW-1133">Transmembrane helix</keyword>
<dbReference type="InterPro" id="IPR011701">
    <property type="entry name" value="MFS"/>
</dbReference>
<accession>A0A2H4S7Y8</accession>
<evidence type="ECO:0000313" key="6">
    <source>
        <dbReference type="Proteomes" id="UP000323067"/>
    </source>
</evidence>